<dbReference type="InterPro" id="IPR043555">
    <property type="entry name" value="SRPX-like"/>
</dbReference>
<feature type="domain" description="Sushi" evidence="6">
    <location>
        <begin position="150"/>
        <end position="217"/>
    </location>
</feature>
<dbReference type="PROSITE" id="PS50923">
    <property type="entry name" value="SUSHI"/>
    <property type="match status" value="2"/>
</dbReference>
<dbReference type="SMART" id="SM00032">
    <property type="entry name" value="CCP"/>
    <property type="match status" value="2"/>
</dbReference>
<keyword evidence="2" id="KW-1015">Disulfide bond</keyword>
<dbReference type="AlphaFoldDB" id="A0A9W9YQI7"/>
<dbReference type="PANTHER" id="PTHR46343">
    <property type="entry name" value="HYR DOMAIN-CONTAINING PROTEIN"/>
    <property type="match status" value="1"/>
</dbReference>
<dbReference type="EMBL" id="MU827306">
    <property type="protein sequence ID" value="KAJ7363230.1"/>
    <property type="molecule type" value="Genomic_DNA"/>
</dbReference>
<feature type="signal peptide" evidence="4">
    <location>
        <begin position="1"/>
        <end position="23"/>
    </location>
</feature>
<evidence type="ECO:0000256" key="4">
    <source>
        <dbReference type="SAM" id="SignalP"/>
    </source>
</evidence>
<evidence type="ECO:0000259" key="6">
    <source>
        <dbReference type="PROSITE" id="PS50923"/>
    </source>
</evidence>
<dbReference type="Pfam" id="PF02494">
    <property type="entry name" value="HYR"/>
    <property type="match status" value="2"/>
</dbReference>
<comment type="caution">
    <text evidence="7">The sequence shown here is derived from an EMBL/GenBank/DDBJ whole genome shotgun (WGS) entry which is preliminary data.</text>
</comment>
<feature type="chain" id="PRO_5040732719" evidence="4">
    <location>
        <begin position="24"/>
        <end position="527"/>
    </location>
</feature>
<gene>
    <name evidence="7" type="primary">SVEP1_9</name>
    <name evidence="7" type="ORF">OS493_011512</name>
</gene>
<name>A0A9W9YQI7_9CNID</name>
<dbReference type="SUPFAM" id="SSF57535">
    <property type="entry name" value="Complement control module/SCR domain"/>
    <property type="match status" value="2"/>
</dbReference>
<dbReference type="Gene3D" id="2.10.70.10">
    <property type="entry name" value="Complement Module, domain 1"/>
    <property type="match status" value="2"/>
</dbReference>
<organism evidence="7 8">
    <name type="scientific">Desmophyllum pertusum</name>
    <dbReference type="NCBI Taxonomy" id="174260"/>
    <lineage>
        <taxon>Eukaryota</taxon>
        <taxon>Metazoa</taxon>
        <taxon>Cnidaria</taxon>
        <taxon>Anthozoa</taxon>
        <taxon>Hexacorallia</taxon>
        <taxon>Scleractinia</taxon>
        <taxon>Caryophylliina</taxon>
        <taxon>Caryophylliidae</taxon>
        <taxon>Desmophyllum</taxon>
    </lineage>
</organism>
<keyword evidence="4" id="KW-0732">Signal</keyword>
<evidence type="ECO:0000259" key="5">
    <source>
        <dbReference type="PROSITE" id="PS50825"/>
    </source>
</evidence>
<feature type="domain" description="HYR" evidence="5">
    <location>
        <begin position="302"/>
        <end position="385"/>
    </location>
</feature>
<dbReference type="OrthoDB" id="5982450at2759"/>
<protein>
    <submittedName>
        <fullName evidence="7">Calcium ion binding</fullName>
    </submittedName>
</protein>
<keyword evidence="8" id="KW-1185">Reference proteome</keyword>
<evidence type="ECO:0000313" key="7">
    <source>
        <dbReference type="EMBL" id="KAJ7363230.1"/>
    </source>
</evidence>
<reference evidence="7" key="1">
    <citation type="submission" date="2023-01" db="EMBL/GenBank/DDBJ databases">
        <title>Genome assembly of the deep-sea coral Lophelia pertusa.</title>
        <authorList>
            <person name="Herrera S."/>
            <person name="Cordes E."/>
        </authorList>
    </citation>
    <scope>NUCLEOTIDE SEQUENCE</scope>
    <source>
        <strain evidence="7">USNM1676648</strain>
        <tissue evidence="7">Polyp</tissue>
    </source>
</reference>
<dbReference type="PROSITE" id="PS50825">
    <property type="entry name" value="HYR"/>
    <property type="match status" value="1"/>
</dbReference>
<dbReference type="InterPro" id="IPR000436">
    <property type="entry name" value="Sushi_SCR_CCP_dom"/>
</dbReference>
<evidence type="ECO:0000313" key="8">
    <source>
        <dbReference type="Proteomes" id="UP001163046"/>
    </source>
</evidence>
<sequence length="527" mass="58157">MYGGAFFIAYCFLFSIFISVCHGCPRGYYGSPCRACPASAYKDFYGYAKSCTTCPTNSGHPKSGRTTIYDCKCLNGYEGLPQNGKPCRIRRCVQLRAPSNSMGVCDNYYGAVCRMTCNEGYEALGSQERKCVSNARGMMWTGTMQYCRAIQCPKLAVQAGVSLHPPRCANGPVMADSICEYRCPSGYFLQDNPSSVSRILTCQADGTWKETVPTCRDTRAPTLKCPRKVQTNNLKGKATGIMPVWGVEVIDNSLHADPNAVFTVRSSHVTGDELPIGRTAIRVTATDKAGNMAECSFDAEVKDTEPPTISFCPGDIVQEDVRSKVRVAWQRPTCSDNSGLPPYYMANRRRWAYLAVPGSYLVQYEVGDGSGNVNMNCSFTITLKVKTCPRFPPPHNGALACTTHASTMCAVLCKTGTDFEFNPPWLYYCSNAQWQYYAYGPLHERKTPWPNCSGKAPRSWIKTSDFGNYYYYDGDAHDPSVQEAIKVKYHSLLRNSGLLPPTFCLINPKCTKDSISVSPGVIGNYSL</sequence>
<evidence type="ECO:0000256" key="3">
    <source>
        <dbReference type="PROSITE-ProRule" id="PRU00302"/>
    </source>
</evidence>
<dbReference type="InterPro" id="IPR035976">
    <property type="entry name" value="Sushi/SCR/CCP_sf"/>
</dbReference>
<evidence type="ECO:0000256" key="2">
    <source>
        <dbReference type="ARBA" id="ARBA00023157"/>
    </source>
</evidence>
<dbReference type="CDD" id="cd00033">
    <property type="entry name" value="CCP"/>
    <property type="match status" value="2"/>
</dbReference>
<keyword evidence="1" id="KW-0677">Repeat</keyword>
<proteinExistence type="predicted"/>
<dbReference type="Proteomes" id="UP001163046">
    <property type="component" value="Unassembled WGS sequence"/>
</dbReference>
<keyword evidence="3" id="KW-0768">Sushi</keyword>
<evidence type="ECO:0000256" key="1">
    <source>
        <dbReference type="ARBA" id="ARBA00022737"/>
    </source>
</evidence>
<dbReference type="InterPro" id="IPR003410">
    <property type="entry name" value="HYR_dom"/>
</dbReference>
<comment type="caution">
    <text evidence="3">Lacks conserved residue(s) required for the propagation of feature annotation.</text>
</comment>
<feature type="domain" description="Sushi" evidence="6">
    <location>
        <begin position="90"/>
        <end position="149"/>
    </location>
</feature>
<dbReference type="Pfam" id="PF00084">
    <property type="entry name" value="Sushi"/>
    <property type="match status" value="2"/>
</dbReference>
<dbReference type="PANTHER" id="PTHR46343:SF2">
    <property type="entry name" value="SUSHI_VON WILLEBRAND FACTOR TYPE A_EGF_PENTRAXIN DOMAIN-CONTAINING 1"/>
    <property type="match status" value="1"/>
</dbReference>
<accession>A0A9W9YQI7</accession>